<dbReference type="PANTHER" id="PTHR45649:SF24">
    <property type="entry name" value="TRANSPORT PROTEIN, PUTATIVE (AFU_ORTHOLOGUE AFUA_2G15150)-RELATED"/>
    <property type="match status" value="1"/>
</dbReference>
<reference evidence="8 9" key="1">
    <citation type="submission" date="2018-02" db="EMBL/GenBank/DDBJ databases">
        <title>The genomes of Aspergillus section Nigri reveals drivers in fungal speciation.</title>
        <authorList>
            <consortium name="DOE Joint Genome Institute"/>
            <person name="Vesth T.C."/>
            <person name="Nybo J."/>
            <person name="Theobald S."/>
            <person name="Brandl J."/>
            <person name="Frisvad J.C."/>
            <person name="Nielsen K.F."/>
            <person name="Lyhne E.K."/>
            <person name="Kogle M.E."/>
            <person name="Kuo A."/>
            <person name="Riley R."/>
            <person name="Clum A."/>
            <person name="Nolan M."/>
            <person name="Lipzen A."/>
            <person name="Salamov A."/>
            <person name="Henrissat B."/>
            <person name="Wiebenga A."/>
            <person name="De vries R.P."/>
            <person name="Grigoriev I.V."/>
            <person name="Mortensen U.H."/>
            <person name="Andersen M.R."/>
            <person name="Baker S.E."/>
        </authorList>
    </citation>
    <scope>NUCLEOTIDE SEQUENCE [LARGE SCALE GENOMIC DNA]</scope>
    <source>
        <strain evidence="8 9">CBS 101889</strain>
    </source>
</reference>
<evidence type="ECO:0000256" key="6">
    <source>
        <dbReference type="SAM" id="MobiDB-lite"/>
    </source>
</evidence>
<evidence type="ECO:0000313" key="9">
    <source>
        <dbReference type="Proteomes" id="UP000248961"/>
    </source>
</evidence>
<sequence length="158" mass="16806">MEELQAREKPSSAVSVKKEKITGRGSDPQDVEVGMVAALNHGETGLKRNFNMVSIMALGFNTSNSWMAIAGSLPLAIAGGGTVTLLYGVLVVCFAMSCAGLRLAELAAVIRPRVDNTIPLQCWLRHSTADGYLICVDCLGRFGTPFGTVLIDYGGDDR</sequence>
<evidence type="ECO:0000313" key="8">
    <source>
        <dbReference type="EMBL" id="RAL08064.1"/>
    </source>
</evidence>
<dbReference type="AlphaFoldDB" id="A0A395HP68"/>
<keyword evidence="2" id="KW-0813">Transport</keyword>
<dbReference type="VEuPathDB" id="FungiDB:BO97DRAFT_418054"/>
<proteinExistence type="predicted"/>
<evidence type="ECO:0000256" key="7">
    <source>
        <dbReference type="SAM" id="Phobius"/>
    </source>
</evidence>
<dbReference type="GeneID" id="37200792"/>
<evidence type="ECO:0000256" key="2">
    <source>
        <dbReference type="ARBA" id="ARBA00022448"/>
    </source>
</evidence>
<dbReference type="GO" id="GO:0022857">
    <property type="term" value="F:transmembrane transporter activity"/>
    <property type="evidence" value="ECO:0007669"/>
    <property type="project" value="UniProtKB-ARBA"/>
</dbReference>
<feature type="region of interest" description="Disordered" evidence="6">
    <location>
        <begin position="1"/>
        <end position="28"/>
    </location>
</feature>
<feature type="transmembrane region" description="Helical" evidence="7">
    <location>
        <begin position="55"/>
        <end position="78"/>
    </location>
</feature>
<keyword evidence="3 7" id="KW-0812">Transmembrane</keyword>
<feature type="transmembrane region" description="Helical" evidence="7">
    <location>
        <begin position="84"/>
        <end position="104"/>
    </location>
</feature>
<keyword evidence="4 7" id="KW-1133">Transmembrane helix</keyword>
<dbReference type="RefSeq" id="XP_025547218.1">
    <property type="nucleotide sequence ID" value="XM_025696503.1"/>
</dbReference>
<evidence type="ECO:0000256" key="3">
    <source>
        <dbReference type="ARBA" id="ARBA00022692"/>
    </source>
</evidence>
<protein>
    <submittedName>
        <fullName evidence="8">Uncharacterized protein</fullName>
    </submittedName>
</protein>
<evidence type="ECO:0000256" key="4">
    <source>
        <dbReference type="ARBA" id="ARBA00022989"/>
    </source>
</evidence>
<keyword evidence="5 7" id="KW-0472">Membrane</keyword>
<feature type="compositionally biased region" description="Basic and acidic residues" evidence="6">
    <location>
        <begin position="1"/>
        <end position="22"/>
    </location>
</feature>
<dbReference type="PANTHER" id="PTHR45649">
    <property type="entry name" value="AMINO-ACID PERMEASE BAT1"/>
    <property type="match status" value="1"/>
</dbReference>
<name>A0A395HP68_ASPHC</name>
<evidence type="ECO:0000256" key="5">
    <source>
        <dbReference type="ARBA" id="ARBA00023136"/>
    </source>
</evidence>
<dbReference type="STRING" id="1450537.A0A395HP68"/>
<dbReference type="GO" id="GO:0016020">
    <property type="term" value="C:membrane"/>
    <property type="evidence" value="ECO:0007669"/>
    <property type="project" value="UniProtKB-SubCell"/>
</dbReference>
<evidence type="ECO:0000256" key="1">
    <source>
        <dbReference type="ARBA" id="ARBA00004141"/>
    </source>
</evidence>
<keyword evidence="9" id="KW-1185">Reference proteome</keyword>
<dbReference type="EMBL" id="KZ824320">
    <property type="protein sequence ID" value="RAL08064.1"/>
    <property type="molecule type" value="Genomic_DNA"/>
</dbReference>
<gene>
    <name evidence="8" type="ORF">BO97DRAFT_418054</name>
</gene>
<accession>A0A395HP68</accession>
<comment type="subcellular location">
    <subcellularLocation>
        <location evidence="1">Membrane</location>
        <topology evidence="1">Multi-pass membrane protein</topology>
    </subcellularLocation>
</comment>
<dbReference type="Proteomes" id="UP000248961">
    <property type="component" value="Unassembled WGS sequence"/>
</dbReference>
<organism evidence="8 9">
    <name type="scientific">Aspergillus homomorphus (strain CBS 101889)</name>
    <dbReference type="NCBI Taxonomy" id="1450537"/>
    <lineage>
        <taxon>Eukaryota</taxon>
        <taxon>Fungi</taxon>
        <taxon>Dikarya</taxon>
        <taxon>Ascomycota</taxon>
        <taxon>Pezizomycotina</taxon>
        <taxon>Eurotiomycetes</taxon>
        <taxon>Eurotiomycetidae</taxon>
        <taxon>Eurotiales</taxon>
        <taxon>Aspergillaceae</taxon>
        <taxon>Aspergillus</taxon>
        <taxon>Aspergillus subgen. Circumdati</taxon>
    </lineage>
</organism>